<dbReference type="EMBL" id="KZ293425">
    <property type="protein sequence ID" value="PBK70701.1"/>
    <property type="molecule type" value="Genomic_DNA"/>
</dbReference>
<evidence type="ECO:0000313" key="1">
    <source>
        <dbReference type="EMBL" id="PBK70701.1"/>
    </source>
</evidence>
<dbReference type="Proteomes" id="UP000218334">
    <property type="component" value="Unassembled WGS sequence"/>
</dbReference>
<protein>
    <submittedName>
        <fullName evidence="1">Uncharacterized protein</fullName>
    </submittedName>
</protein>
<evidence type="ECO:0000313" key="2">
    <source>
        <dbReference type="Proteomes" id="UP000218334"/>
    </source>
</evidence>
<sequence>MVGVVRDIEPSVVKDKRQPGVVGDRKKPGVARDKRSLMSIKTKRLACCREFASLCLGPSSMEHLLIQDSHIFRTTMFSRMTACPTDSTCIKREFRHSPTHSA</sequence>
<name>A0A2H3BII2_9AGAR</name>
<dbReference type="AlphaFoldDB" id="A0A2H3BII2"/>
<reference evidence="2" key="1">
    <citation type="journal article" date="2017" name="Nat. Ecol. Evol.">
        <title>Genome expansion and lineage-specific genetic innovations in the forest pathogenic fungi Armillaria.</title>
        <authorList>
            <person name="Sipos G."/>
            <person name="Prasanna A.N."/>
            <person name="Walter M.C."/>
            <person name="O'Connor E."/>
            <person name="Balint B."/>
            <person name="Krizsan K."/>
            <person name="Kiss B."/>
            <person name="Hess J."/>
            <person name="Varga T."/>
            <person name="Slot J."/>
            <person name="Riley R."/>
            <person name="Boka B."/>
            <person name="Rigling D."/>
            <person name="Barry K."/>
            <person name="Lee J."/>
            <person name="Mihaltcheva S."/>
            <person name="LaButti K."/>
            <person name="Lipzen A."/>
            <person name="Waldron R."/>
            <person name="Moloney N.M."/>
            <person name="Sperisen C."/>
            <person name="Kredics L."/>
            <person name="Vagvoelgyi C."/>
            <person name="Patrignani A."/>
            <person name="Fitzpatrick D."/>
            <person name="Nagy I."/>
            <person name="Doyle S."/>
            <person name="Anderson J.B."/>
            <person name="Grigoriev I.V."/>
            <person name="Gueldener U."/>
            <person name="Muensterkoetter M."/>
            <person name="Nagy L.G."/>
        </authorList>
    </citation>
    <scope>NUCLEOTIDE SEQUENCE [LARGE SCALE GENOMIC DNA]</scope>
    <source>
        <strain evidence="2">28-4</strain>
    </source>
</reference>
<organism evidence="1 2">
    <name type="scientific">Armillaria solidipes</name>
    <dbReference type="NCBI Taxonomy" id="1076256"/>
    <lineage>
        <taxon>Eukaryota</taxon>
        <taxon>Fungi</taxon>
        <taxon>Dikarya</taxon>
        <taxon>Basidiomycota</taxon>
        <taxon>Agaricomycotina</taxon>
        <taxon>Agaricomycetes</taxon>
        <taxon>Agaricomycetidae</taxon>
        <taxon>Agaricales</taxon>
        <taxon>Marasmiineae</taxon>
        <taxon>Physalacriaceae</taxon>
        <taxon>Armillaria</taxon>
    </lineage>
</organism>
<keyword evidence="2" id="KW-1185">Reference proteome</keyword>
<gene>
    <name evidence="1" type="ORF">ARMSODRAFT_955445</name>
</gene>
<accession>A0A2H3BII2</accession>
<proteinExistence type="predicted"/>